<comment type="caution">
    <text evidence="1">The sequence shown here is derived from an EMBL/GenBank/DDBJ whole genome shotgun (WGS) entry which is preliminary data.</text>
</comment>
<organism evidence="1 2">
    <name type="scientific">Pseudarthrobacter enclensis</name>
    <dbReference type="NCBI Taxonomy" id="993070"/>
    <lineage>
        <taxon>Bacteria</taxon>
        <taxon>Bacillati</taxon>
        <taxon>Actinomycetota</taxon>
        <taxon>Actinomycetes</taxon>
        <taxon>Micrococcales</taxon>
        <taxon>Micrococcaceae</taxon>
        <taxon>Pseudarthrobacter</taxon>
    </lineage>
</organism>
<accession>A0ABT9RR14</accession>
<evidence type="ECO:0000313" key="2">
    <source>
        <dbReference type="Proteomes" id="UP001226577"/>
    </source>
</evidence>
<evidence type="ECO:0000313" key="1">
    <source>
        <dbReference type="EMBL" id="MDP9887668.1"/>
    </source>
</evidence>
<dbReference type="Proteomes" id="UP001226577">
    <property type="component" value="Unassembled WGS sequence"/>
</dbReference>
<dbReference type="EMBL" id="JAUSRE010000005">
    <property type="protein sequence ID" value="MDP9887668.1"/>
    <property type="molecule type" value="Genomic_DNA"/>
</dbReference>
<keyword evidence="2" id="KW-1185">Reference proteome</keyword>
<sequence>MINGLYLQKIHDLGRDLNSPHIAVRFLSNFLGMLPHRLVRIQSAVAAWKAPMTQSGR</sequence>
<name>A0ABT9RR14_9MICC</name>
<gene>
    <name evidence="1" type="ORF">J2X98_001246</name>
</gene>
<dbReference type="RefSeq" id="WP_307305587.1">
    <property type="nucleotide sequence ID" value="NZ_JAUSRE010000005.1"/>
</dbReference>
<proteinExistence type="predicted"/>
<reference evidence="1 2" key="1">
    <citation type="submission" date="2023-07" db="EMBL/GenBank/DDBJ databases">
        <title>Sorghum-associated microbial communities from plants grown in Nebraska, USA.</title>
        <authorList>
            <person name="Schachtman D."/>
        </authorList>
    </citation>
    <scope>NUCLEOTIDE SEQUENCE [LARGE SCALE GENOMIC DNA]</scope>
    <source>
        <strain evidence="1 2">CC222</strain>
    </source>
</reference>
<protein>
    <submittedName>
        <fullName evidence="1">Uncharacterized protein</fullName>
    </submittedName>
</protein>